<dbReference type="Proteomes" id="UP000218022">
    <property type="component" value="Unassembled WGS sequence"/>
</dbReference>
<dbReference type="Gene3D" id="1.10.287.130">
    <property type="match status" value="1"/>
</dbReference>
<dbReference type="SMART" id="SM00388">
    <property type="entry name" value="HisKA"/>
    <property type="match status" value="1"/>
</dbReference>
<dbReference type="AlphaFoldDB" id="A0A2A4EMQ4"/>
<sequence length="844" mass="91861">MQRAARCARSHSPADAGTGGSRMSLDPRARLGRPVGRRFLFEWAGIGCFGLIVILLGALGRLTTGVDHLVYDRLLAFHPVPVLDKLVVVEIDNASIAQIGRWPWSRNVHAQLLVRLAQAQPAAVVYDVLFTEASSDDSSFARAIAANRTYLPVLLSPEGADGKRDVVKPVDPLAQAAAGLGHINLEVDGDGIVRSVALFEGDARSHWPQLTVPLWRAIAAGKVPLTPPSGGAWHVPGAQFDGSSESRFLIPFSPLAESYRKVSFASVLNGEVSPDVLRGHIVLIGATASGLYDRFATPVSGELGLLPGVYIHANVLDALLTGRTIEPTQGWQVFIVSLVPLAVLLAGFLVLSPWRSLLLTAGLCAAMIAGSAALLYGARIWMSPMPAIVGLIAVYPIWNWRRLEMTMSYLRRELQHLAEEPYLLPGAPRQRADFGGDALEKNMALMAQAAQRVQDMKRFVWDSLDSVPEPILVSDVHGVVLIANQAAKAHFARLGAPTPEGKPIREVFGDLTYVKSIDENPDADGFARTHWPAVLDPARSEFAALMERGIEVQDRDARDHLLRYAKCANAQGEATGWIAGLVDVTALHEAERHREDALRLLSHDMRSPQASILALVEIERSRIESGRMHELLERIERYAQRALTLADDFVQLARAESQTYVLEPVNFAELLIDASDEVWPQAHAKQIRLETPLPGADADAGDNGDAATASEDDTYWICADRSLITRALVNILNNAVKYSPPDTRIVCTIARVQGTPAHVQCTIRDEGYGIPTEQQAKLFERFRRFHESERPEVGGAGLGMAFVKTVVTRHGGDVHVDSEPGKGTAFTVSLPALDETAAQPFEVD</sequence>
<dbReference type="EMBL" id="MTZV01000006">
    <property type="protein sequence ID" value="PCE22085.1"/>
    <property type="molecule type" value="Genomic_DNA"/>
</dbReference>
<keyword evidence="8" id="KW-0472">Membrane</keyword>
<dbReference type="EC" id="2.7.13.3" evidence="3"/>
<dbReference type="InterPro" id="IPR003661">
    <property type="entry name" value="HisK_dim/P_dom"/>
</dbReference>
<name>A0A2A4EMQ4_9BURK</name>
<dbReference type="PANTHER" id="PTHR43047:SF72">
    <property type="entry name" value="OSMOSENSING HISTIDINE PROTEIN KINASE SLN1"/>
    <property type="match status" value="1"/>
</dbReference>
<dbReference type="GO" id="GO:0000155">
    <property type="term" value="F:phosphorelay sensor kinase activity"/>
    <property type="evidence" value="ECO:0007669"/>
    <property type="project" value="InterPro"/>
</dbReference>
<dbReference type="GO" id="GO:0009927">
    <property type="term" value="F:histidine phosphotransfer kinase activity"/>
    <property type="evidence" value="ECO:0007669"/>
    <property type="project" value="TreeGrafter"/>
</dbReference>
<dbReference type="SUPFAM" id="SSF47384">
    <property type="entry name" value="Homodimeric domain of signal transducing histidine kinase"/>
    <property type="match status" value="1"/>
</dbReference>
<keyword evidence="4" id="KW-0597">Phosphoprotein</keyword>
<accession>A0A2A4EMQ4</accession>
<feature type="transmembrane region" description="Helical" evidence="8">
    <location>
        <begin position="357"/>
        <end position="375"/>
    </location>
</feature>
<evidence type="ECO:0000256" key="3">
    <source>
        <dbReference type="ARBA" id="ARBA00012438"/>
    </source>
</evidence>
<keyword evidence="8" id="KW-1133">Transmembrane helix</keyword>
<keyword evidence="8" id="KW-0812">Transmembrane</keyword>
<evidence type="ECO:0000259" key="9">
    <source>
        <dbReference type="PROSITE" id="PS50109"/>
    </source>
</evidence>
<gene>
    <name evidence="10" type="ORF">BWP39_20655</name>
</gene>
<evidence type="ECO:0000256" key="5">
    <source>
        <dbReference type="ARBA" id="ARBA00022679"/>
    </source>
</evidence>
<evidence type="ECO:0000256" key="4">
    <source>
        <dbReference type="ARBA" id="ARBA00022553"/>
    </source>
</evidence>
<feature type="domain" description="Histidine kinase" evidence="9">
    <location>
        <begin position="600"/>
        <end position="834"/>
    </location>
</feature>
<dbReference type="Gene3D" id="3.30.565.10">
    <property type="entry name" value="Histidine kinase-like ATPase, C-terminal domain"/>
    <property type="match status" value="1"/>
</dbReference>
<dbReference type="SUPFAM" id="SSF55874">
    <property type="entry name" value="ATPase domain of HSP90 chaperone/DNA topoisomerase II/histidine kinase"/>
    <property type="match status" value="1"/>
</dbReference>
<dbReference type="InterPro" id="IPR005467">
    <property type="entry name" value="His_kinase_dom"/>
</dbReference>
<dbReference type="InterPro" id="IPR036097">
    <property type="entry name" value="HisK_dim/P_sf"/>
</dbReference>
<dbReference type="FunFam" id="3.30.565.10:FF:000006">
    <property type="entry name" value="Sensor histidine kinase WalK"/>
    <property type="match status" value="1"/>
</dbReference>
<feature type="region of interest" description="Disordered" evidence="7">
    <location>
        <begin position="1"/>
        <end position="25"/>
    </location>
</feature>
<evidence type="ECO:0000256" key="1">
    <source>
        <dbReference type="ARBA" id="ARBA00000085"/>
    </source>
</evidence>
<dbReference type="SMART" id="SM01080">
    <property type="entry name" value="CHASE2"/>
    <property type="match status" value="1"/>
</dbReference>
<reference evidence="10 11" key="1">
    <citation type="submission" date="2017-01" db="EMBL/GenBank/DDBJ databases">
        <title>Whole-Genome Shotgun Sequencing of Two beta-Proteobacterial Species in Search of the Bulgecin Biosynthetic Cluster.</title>
        <authorList>
            <person name="Horsman M.E."/>
            <person name="Marous D.R."/>
            <person name="Li R."/>
            <person name="Oliver R.A."/>
            <person name="Byun B."/>
            <person name="Emrich S.J."/>
            <person name="Boggess B."/>
            <person name="Townsend C.A."/>
            <person name="Mobashery S."/>
        </authorList>
    </citation>
    <scope>NUCLEOTIDE SEQUENCE [LARGE SCALE GENOMIC DNA]</scope>
    <source>
        <strain evidence="10 11">ATCC 31363</strain>
    </source>
</reference>
<dbReference type="InterPro" id="IPR036890">
    <property type="entry name" value="HATPase_C_sf"/>
</dbReference>
<dbReference type="CDD" id="cd00075">
    <property type="entry name" value="HATPase"/>
    <property type="match status" value="1"/>
</dbReference>
<dbReference type="CDD" id="cd00082">
    <property type="entry name" value="HisKA"/>
    <property type="match status" value="1"/>
</dbReference>
<feature type="transmembrane region" description="Helical" evidence="8">
    <location>
        <begin position="39"/>
        <end position="59"/>
    </location>
</feature>
<dbReference type="InterPro" id="IPR007890">
    <property type="entry name" value="CHASE2"/>
</dbReference>
<dbReference type="SMART" id="SM00387">
    <property type="entry name" value="HATPase_c"/>
    <property type="match status" value="1"/>
</dbReference>
<feature type="transmembrane region" description="Helical" evidence="8">
    <location>
        <begin position="331"/>
        <end position="350"/>
    </location>
</feature>
<dbReference type="Gene3D" id="3.30.450.20">
    <property type="entry name" value="PAS domain"/>
    <property type="match status" value="1"/>
</dbReference>
<evidence type="ECO:0000256" key="8">
    <source>
        <dbReference type="SAM" id="Phobius"/>
    </source>
</evidence>
<comment type="catalytic activity">
    <reaction evidence="1">
        <text>ATP + protein L-histidine = ADP + protein N-phospho-L-histidine.</text>
        <dbReference type="EC" id="2.7.13.3"/>
    </reaction>
</comment>
<dbReference type="PANTHER" id="PTHR43047">
    <property type="entry name" value="TWO-COMPONENT HISTIDINE PROTEIN KINASE"/>
    <property type="match status" value="1"/>
</dbReference>
<dbReference type="GO" id="GO:0005886">
    <property type="term" value="C:plasma membrane"/>
    <property type="evidence" value="ECO:0007669"/>
    <property type="project" value="UniProtKB-SubCell"/>
</dbReference>
<proteinExistence type="predicted"/>
<evidence type="ECO:0000256" key="2">
    <source>
        <dbReference type="ARBA" id="ARBA00004429"/>
    </source>
</evidence>
<comment type="subcellular location">
    <subcellularLocation>
        <location evidence="2">Cell inner membrane</location>
        <topology evidence="2">Multi-pass membrane protein</topology>
    </subcellularLocation>
</comment>
<dbReference type="Pfam" id="PF05226">
    <property type="entry name" value="CHASE2"/>
    <property type="match status" value="1"/>
</dbReference>
<evidence type="ECO:0000256" key="7">
    <source>
        <dbReference type="SAM" id="MobiDB-lite"/>
    </source>
</evidence>
<comment type="caution">
    <text evidence="10">The sequence shown here is derived from an EMBL/GenBank/DDBJ whole genome shotgun (WGS) entry which is preliminary data.</text>
</comment>
<dbReference type="InterPro" id="IPR003594">
    <property type="entry name" value="HATPase_dom"/>
</dbReference>
<dbReference type="PIRSF" id="PIRSF037347">
    <property type="entry name" value="STHK_CHASE2_PAS_prd"/>
    <property type="match status" value="1"/>
</dbReference>
<dbReference type="PRINTS" id="PR00344">
    <property type="entry name" value="BCTRLSENSOR"/>
</dbReference>
<dbReference type="InterPro" id="IPR017181">
    <property type="entry name" value="Sig_transdc_His_kin_CHASE2"/>
</dbReference>
<dbReference type="Pfam" id="PF02518">
    <property type="entry name" value="HATPase_c"/>
    <property type="match status" value="1"/>
</dbReference>
<dbReference type="InterPro" id="IPR004358">
    <property type="entry name" value="Sig_transdc_His_kin-like_C"/>
</dbReference>
<organism evidence="10 11">
    <name type="scientific">Paraburkholderia acidicola</name>
    <dbReference type="NCBI Taxonomy" id="1912599"/>
    <lineage>
        <taxon>Bacteria</taxon>
        <taxon>Pseudomonadati</taxon>
        <taxon>Pseudomonadota</taxon>
        <taxon>Betaproteobacteria</taxon>
        <taxon>Burkholderiales</taxon>
        <taxon>Burkholderiaceae</taxon>
        <taxon>Paraburkholderia</taxon>
    </lineage>
</organism>
<dbReference type="PROSITE" id="PS50109">
    <property type="entry name" value="HIS_KIN"/>
    <property type="match status" value="1"/>
</dbReference>
<keyword evidence="5" id="KW-0808">Transferase</keyword>
<protein>
    <recommendedName>
        <fullName evidence="3">histidine kinase</fullName>
        <ecNumber evidence="3">2.7.13.3</ecNumber>
    </recommendedName>
</protein>
<keyword evidence="6 10" id="KW-0418">Kinase</keyword>
<evidence type="ECO:0000313" key="11">
    <source>
        <dbReference type="Proteomes" id="UP000218022"/>
    </source>
</evidence>
<evidence type="ECO:0000256" key="6">
    <source>
        <dbReference type="ARBA" id="ARBA00022777"/>
    </source>
</evidence>
<evidence type="ECO:0000313" key="10">
    <source>
        <dbReference type="EMBL" id="PCE22085.1"/>
    </source>
</evidence>